<dbReference type="Pfam" id="PF04117">
    <property type="entry name" value="Mpv17_PMP22"/>
    <property type="match status" value="1"/>
</dbReference>
<dbReference type="GO" id="GO:0005737">
    <property type="term" value="C:cytoplasm"/>
    <property type="evidence" value="ECO:0007669"/>
    <property type="project" value="TreeGrafter"/>
</dbReference>
<evidence type="ECO:0000256" key="4">
    <source>
        <dbReference type="ARBA" id="ARBA00022989"/>
    </source>
</evidence>
<dbReference type="PANTHER" id="PTHR11266">
    <property type="entry name" value="PEROXISOMAL MEMBRANE PROTEIN 2, PXMP2 MPV17"/>
    <property type="match status" value="1"/>
</dbReference>
<keyword evidence="5 6" id="KW-0472">Membrane</keyword>
<feature type="region of interest" description="Disordered" evidence="7">
    <location>
        <begin position="1"/>
        <end position="34"/>
    </location>
</feature>
<evidence type="ECO:0000256" key="1">
    <source>
        <dbReference type="ARBA" id="ARBA00004141"/>
    </source>
</evidence>
<feature type="transmembrane region" description="Helical" evidence="6">
    <location>
        <begin position="270"/>
        <end position="289"/>
    </location>
</feature>
<evidence type="ECO:0000313" key="8">
    <source>
        <dbReference type="EMBL" id="KAF4750214.1"/>
    </source>
</evidence>
<feature type="compositionally biased region" description="Low complexity" evidence="7">
    <location>
        <begin position="1"/>
        <end position="20"/>
    </location>
</feature>
<sequence length="314" mass="35394">MSHSKLTTISSSSSGVTGLTPPRGDCSPLSVFDDEDPSVLEEQRRLLGEMSTTMIQNMSLDKASATDIRRARILTILSELYEEAAVAYKDGDKTRLRDLIATAERLLAINFEMGNMSDGGFGGLLDQYREISEATPLTVQCVQGPILIIIADILAQWITGAPKIDKRRCFRAALCQLIVFGPMTYFWYDILLPSWSDYLPTTAHKVLVDQTLWCWTFLSTFFFIQSLAGGMSVAESIEAVKSNLGPALKANYCFWPMMQYVNMYYTPQHLRLLVLLLVNVPWTAFLCAAQNRKREEPKKSQEVVEKDGKKRHRE</sequence>
<accession>A0A7J6TXS6</accession>
<evidence type="ECO:0000256" key="2">
    <source>
        <dbReference type="ARBA" id="ARBA00006824"/>
    </source>
</evidence>
<feature type="compositionally biased region" description="Basic and acidic residues" evidence="7">
    <location>
        <begin position="293"/>
        <end position="308"/>
    </location>
</feature>
<evidence type="ECO:0000256" key="5">
    <source>
        <dbReference type="ARBA" id="ARBA00023136"/>
    </source>
</evidence>
<dbReference type="InterPro" id="IPR007248">
    <property type="entry name" value="Mpv17_PMP22"/>
</dbReference>
<protein>
    <submittedName>
        <fullName evidence="8">Uncharacterized protein</fullName>
    </submittedName>
</protein>
<evidence type="ECO:0000313" key="9">
    <source>
        <dbReference type="Proteomes" id="UP000553632"/>
    </source>
</evidence>
<feature type="region of interest" description="Disordered" evidence="7">
    <location>
        <begin position="293"/>
        <end position="314"/>
    </location>
</feature>
<evidence type="ECO:0000256" key="7">
    <source>
        <dbReference type="SAM" id="MobiDB-lite"/>
    </source>
</evidence>
<organism evidence="8 9">
    <name type="scientific">Perkinsus olseni</name>
    <name type="common">Perkinsus atlanticus</name>
    <dbReference type="NCBI Taxonomy" id="32597"/>
    <lineage>
        <taxon>Eukaryota</taxon>
        <taxon>Sar</taxon>
        <taxon>Alveolata</taxon>
        <taxon>Perkinsozoa</taxon>
        <taxon>Perkinsea</taxon>
        <taxon>Perkinsida</taxon>
        <taxon>Perkinsidae</taxon>
        <taxon>Perkinsus</taxon>
    </lineage>
</organism>
<dbReference type="Proteomes" id="UP000553632">
    <property type="component" value="Unassembled WGS sequence"/>
</dbReference>
<reference evidence="8 9" key="1">
    <citation type="submission" date="2020-04" db="EMBL/GenBank/DDBJ databases">
        <title>Perkinsus olseni comparative genomics.</title>
        <authorList>
            <person name="Bogema D.R."/>
        </authorList>
    </citation>
    <scope>NUCLEOTIDE SEQUENCE [LARGE SCALE GENOMIC DNA]</scope>
    <source>
        <strain evidence="8 9">ATCC PRA-207</strain>
    </source>
</reference>
<comment type="caution">
    <text evidence="8">The sequence shown here is derived from an EMBL/GenBank/DDBJ whole genome shotgun (WGS) entry which is preliminary data.</text>
</comment>
<keyword evidence="4 6" id="KW-1133">Transmembrane helix</keyword>
<evidence type="ECO:0000256" key="3">
    <source>
        <dbReference type="ARBA" id="ARBA00022692"/>
    </source>
</evidence>
<dbReference type="EMBL" id="JABANO010007372">
    <property type="protein sequence ID" value="KAF4750214.1"/>
    <property type="molecule type" value="Genomic_DNA"/>
</dbReference>
<gene>
    <name evidence="8" type="ORF">FOZ63_026124</name>
</gene>
<name>A0A7J6TXS6_PEROL</name>
<feature type="transmembrane region" description="Helical" evidence="6">
    <location>
        <begin position="169"/>
        <end position="188"/>
    </location>
</feature>
<keyword evidence="3 6" id="KW-0812">Transmembrane</keyword>
<dbReference type="AlphaFoldDB" id="A0A7J6TXS6"/>
<dbReference type="GO" id="GO:0016020">
    <property type="term" value="C:membrane"/>
    <property type="evidence" value="ECO:0007669"/>
    <property type="project" value="UniProtKB-SubCell"/>
</dbReference>
<proteinExistence type="inferred from homology"/>
<comment type="similarity">
    <text evidence="2 6">Belongs to the peroxisomal membrane protein PXMP2/4 family.</text>
</comment>
<evidence type="ECO:0000256" key="6">
    <source>
        <dbReference type="RuleBase" id="RU363053"/>
    </source>
</evidence>
<comment type="subcellular location">
    <subcellularLocation>
        <location evidence="1">Membrane</location>
        <topology evidence="1">Multi-pass membrane protein</topology>
    </subcellularLocation>
</comment>
<keyword evidence="9" id="KW-1185">Reference proteome</keyword>